<dbReference type="STRING" id="486698.AWC22_23885"/>
<name>A0A1X2CCE3_9MYCO</name>
<proteinExistence type="predicted"/>
<evidence type="ECO:0008006" key="5">
    <source>
        <dbReference type="Google" id="ProtNLM"/>
    </source>
</evidence>
<keyword evidence="4" id="KW-1185">Reference proteome</keyword>
<dbReference type="GO" id="GO:0016020">
    <property type="term" value="C:membrane"/>
    <property type="evidence" value="ECO:0007669"/>
    <property type="project" value="UniProtKB-SubCell"/>
</dbReference>
<protein>
    <recommendedName>
        <fullName evidence="5">SnoaL-like domain-containing protein</fullName>
    </recommendedName>
</protein>
<evidence type="ECO:0000256" key="2">
    <source>
        <dbReference type="ARBA" id="ARBA00023136"/>
    </source>
</evidence>
<dbReference type="AlphaFoldDB" id="A0A1X2CCE3"/>
<dbReference type="Proteomes" id="UP000193087">
    <property type="component" value="Unassembled WGS sequence"/>
</dbReference>
<dbReference type="EMBL" id="LQPQ01000128">
    <property type="protein sequence ID" value="ORW73617.1"/>
    <property type="molecule type" value="Genomic_DNA"/>
</dbReference>
<sequence length="136" mass="15028">MGWLLFQQHQKDVATQQALVAAQTYMTVLVNIEPEMLDNKWFGLVLEGSTGEFREAFSKTRSQLREGLISHQASAHGTVIAGAVQSAATSEVVVVMFVDQVLTDADNPTPKLDRGRVVMVMDKVDGRWLASKVRLL</sequence>
<accession>A0A1X2CCE3</accession>
<evidence type="ECO:0000256" key="1">
    <source>
        <dbReference type="ARBA" id="ARBA00004370"/>
    </source>
</evidence>
<dbReference type="GeneID" id="93497748"/>
<evidence type="ECO:0000313" key="4">
    <source>
        <dbReference type="Proteomes" id="UP000193087"/>
    </source>
</evidence>
<dbReference type="PANTHER" id="PTHR37042:SF4">
    <property type="entry name" value="OUTER MEMBRANE PROTEIN RV1973"/>
    <property type="match status" value="1"/>
</dbReference>
<dbReference type="PANTHER" id="PTHR37042">
    <property type="entry name" value="OUTER MEMBRANE PROTEIN RV1973"/>
    <property type="match status" value="1"/>
</dbReference>
<dbReference type="OrthoDB" id="5188486at2"/>
<evidence type="ECO:0000313" key="3">
    <source>
        <dbReference type="EMBL" id="ORW73617.1"/>
    </source>
</evidence>
<organism evidence="3 4">
    <name type="scientific">Mycobacterium riyadhense</name>
    <dbReference type="NCBI Taxonomy" id="486698"/>
    <lineage>
        <taxon>Bacteria</taxon>
        <taxon>Bacillati</taxon>
        <taxon>Actinomycetota</taxon>
        <taxon>Actinomycetes</taxon>
        <taxon>Mycobacteriales</taxon>
        <taxon>Mycobacteriaceae</taxon>
        <taxon>Mycobacterium</taxon>
    </lineage>
</organism>
<comment type="subcellular location">
    <subcellularLocation>
        <location evidence="1">Membrane</location>
    </subcellularLocation>
</comment>
<reference evidence="3 4" key="1">
    <citation type="submission" date="2016-01" db="EMBL/GenBank/DDBJ databases">
        <title>The new phylogeny of the genus Mycobacterium.</title>
        <authorList>
            <person name="Tarcisio F."/>
            <person name="Conor M."/>
            <person name="Antonella G."/>
            <person name="Elisabetta G."/>
            <person name="Giulia F.S."/>
            <person name="Sara T."/>
            <person name="Anna F."/>
            <person name="Clotilde B."/>
            <person name="Roberto B."/>
            <person name="Veronica D.S."/>
            <person name="Fabio R."/>
            <person name="Monica P."/>
            <person name="Olivier J."/>
            <person name="Enrico T."/>
            <person name="Nicola S."/>
        </authorList>
    </citation>
    <scope>NUCLEOTIDE SEQUENCE [LARGE SCALE GENOMIC DNA]</scope>
    <source>
        <strain evidence="3 4">DSM 45176</strain>
    </source>
</reference>
<gene>
    <name evidence="3" type="ORF">AWC22_23885</name>
</gene>
<dbReference type="RefSeq" id="WP_085251487.1">
    <property type="nucleotide sequence ID" value="NZ_CAJMWI010000007.1"/>
</dbReference>
<keyword evidence="2" id="KW-0472">Membrane</keyword>
<comment type="caution">
    <text evidence="3">The sequence shown here is derived from an EMBL/GenBank/DDBJ whole genome shotgun (WGS) entry which is preliminary data.</text>
</comment>